<proteinExistence type="predicted"/>
<name>A0A081NCS2_9GAMM</name>
<gene>
    <name evidence="1" type="ORF">GZ78_23795</name>
</gene>
<comment type="caution">
    <text evidence="1">The sequence shown here is derived from an EMBL/GenBank/DDBJ whole genome shotgun (WGS) entry which is preliminary data.</text>
</comment>
<protein>
    <submittedName>
        <fullName evidence="1">Uncharacterized protein</fullName>
    </submittedName>
</protein>
<sequence>MVAIILSSLSTFIMATNLTLEKIIEMVINGSGAGNRLFPALKTWGGTRYYDVAELMSFTNEAASTLCYCRVSSHDQKDDLQVRYVLGQCFQSGDGVQEFGSSPF</sequence>
<accession>A0A081NCS2</accession>
<dbReference type="EMBL" id="JOKH01000006">
    <property type="protein sequence ID" value="KEQ16245.1"/>
    <property type="molecule type" value="Genomic_DNA"/>
</dbReference>
<organism evidence="1 2">
    <name type="scientific">Endozoicomonas numazuensis</name>
    <dbReference type="NCBI Taxonomy" id="1137799"/>
    <lineage>
        <taxon>Bacteria</taxon>
        <taxon>Pseudomonadati</taxon>
        <taxon>Pseudomonadota</taxon>
        <taxon>Gammaproteobacteria</taxon>
        <taxon>Oceanospirillales</taxon>
        <taxon>Endozoicomonadaceae</taxon>
        <taxon>Endozoicomonas</taxon>
    </lineage>
</organism>
<keyword evidence="2" id="KW-1185">Reference proteome</keyword>
<evidence type="ECO:0000313" key="2">
    <source>
        <dbReference type="Proteomes" id="UP000028073"/>
    </source>
</evidence>
<evidence type="ECO:0000313" key="1">
    <source>
        <dbReference type="EMBL" id="KEQ16245.1"/>
    </source>
</evidence>
<dbReference type="Proteomes" id="UP000028073">
    <property type="component" value="Unassembled WGS sequence"/>
</dbReference>
<reference evidence="1 2" key="1">
    <citation type="submission" date="2014-06" db="EMBL/GenBank/DDBJ databases">
        <title>Whole Genome Sequences of Three Symbiotic Endozoicomonas Bacteria.</title>
        <authorList>
            <person name="Neave M.J."/>
            <person name="Apprill A."/>
            <person name="Voolstra C.R."/>
        </authorList>
    </citation>
    <scope>NUCLEOTIDE SEQUENCE [LARGE SCALE GENOMIC DNA]</scope>
    <source>
        <strain evidence="1 2">DSM 25634</strain>
    </source>
</reference>
<dbReference type="eggNOG" id="COG2452">
    <property type="taxonomic scope" value="Bacteria"/>
</dbReference>
<dbReference type="AlphaFoldDB" id="A0A081NCS2"/>